<comment type="similarity">
    <text evidence="1">Belongs to the short-chain dehydrogenases/reductases (SDR) family.</text>
</comment>
<organism evidence="3 4">
    <name type="scientific">Gossypium stocksii</name>
    <dbReference type="NCBI Taxonomy" id="47602"/>
    <lineage>
        <taxon>Eukaryota</taxon>
        <taxon>Viridiplantae</taxon>
        <taxon>Streptophyta</taxon>
        <taxon>Embryophyta</taxon>
        <taxon>Tracheophyta</taxon>
        <taxon>Spermatophyta</taxon>
        <taxon>Magnoliopsida</taxon>
        <taxon>eudicotyledons</taxon>
        <taxon>Gunneridae</taxon>
        <taxon>Pentapetalae</taxon>
        <taxon>rosids</taxon>
        <taxon>malvids</taxon>
        <taxon>Malvales</taxon>
        <taxon>Malvaceae</taxon>
        <taxon>Malvoideae</taxon>
        <taxon>Gossypium</taxon>
    </lineage>
</organism>
<dbReference type="Gene3D" id="3.40.50.720">
    <property type="entry name" value="NAD(P)-binding Rossmann-like Domain"/>
    <property type="match status" value="1"/>
</dbReference>
<dbReference type="PANTHER" id="PTHR48107:SF12">
    <property type="entry name" value="NAD DEPENDENT EPIMERASE_DEHYDRATASE FAMILY PROTEIN, EXPRESSED"/>
    <property type="match status" value="1"/>
</dbReference>
<name>A0A9D3VK24_9ROSI</name>
<comment type="caution">
    <text evidence="3">The sequence shown here is derived from an EMBL/GenBank/DDBJ whole genome shotgun (WGS) entry which is preliminary data.</text>
</comment>
<dbReference type="Proteomes" id="UP000828251">
    <property type="component" value="Unassembled WGS sequence"/>
</dbReference>
<dbReference type="GO" id="GO:0016614">
    <property type="term" value="F:oxidoreductase activity, acting on CH-OH group of donors"/>
    <property type="evidence" value="ECO:0007669"/>
    <property type="project" value="UniProtKB-ARBA"/>
</dbReference>
<dbReference type="SUPFAM" id="SSF51735">
    <property type="entry name" value="NAD(P)-binding Rossmann-fold domains"/>
    <property type="match status" value="1"/>
</dbReference>
<dbReference type="InterPro" id="IPR002347">
    <property type="entry name" value="SDR_fam"/>
</dbReference>
<keyword evidence="2" id="KW-0560">Oxidoreductase</keyword>
<evidence type="ECO:0000313" key="3">
    <source>
        <dbReference type="EMBL" id="KAH1083539.1"/>
    </source>
</evidence>
<evidence type="ECO:0000256" key="1">
    <source>
        <dbReference type="ARBA" id="ARBA00006484"/>
    </source>
</evidence>
<dbReference type="Pfam" id="PF00106">
    <property type="entry name" value="adh_short"/>
    <property type="match status" value="1"/>
</dbReference>
<dbReference type="AlphaFoldDB" id="A0A9D3VK24"/>
<protein>
    <submittedName>
        <fullName evidence="3">Uncharacterized protein</fullName>
    </submittedName>
</protein>
<evidence type="ECO:0000313" key="4">
    <source>
        <dbReference type="Proteomes" id="UP000828251"/>
    </source>
</evidence>
<sequence>MHLDFIPVVYPCTLRLLGEPYPNTNIQICVEYEYVKKNKKMELHARVAISYASNSKQADLLTSELNAISEGSKSFDMLWLRKNHNDLDISGGIPLTWIPSYVASKPAVKAMTKILAKELKGTKITANCVAPGPVATKLFFAGKTEETIQRFVDVVPFVRVLVFKHSVKDDKFMPNLFFLISVGNVLVLLMLDVVREWVQQRSIEGFFSNEYSRSGS</sequence>
<proteinExistence type="inferred from homology"/>
<dbReference type="EMBL" id="JAIQCV010000007">
    <property type="protein sequence ID" value="KAH1083539.1"/>
    <property type="molecule type" value="Genomic_DNA"/>
</dbReference>
<gene>
    <name evidence="3" type="ORF">J1N35_023300</name>
</gene>
<dbReference type="InterPro" id="IPR036291">
    <property type="entry name" value="NAD(P)-bd_dom_sf"/>
</dbReference>
<dbReference type="PRINTS" id="PR00081">
    <property type="entry name" value="GDHRDH"/>
</dbReference>
<evidence type="ECO:0000256" key="2">
    <source>
        <dbReference type="ARBA" id="ARBA00023002"/>
    </source>
</evidence>
<accession>A0A9D3VK24</accession>
<dbReference type="OrthoDB" id="1669814at2759"/>
<dbReference type="PANTHER" id="PTHR48107">
    <property type="entry name" value="NADPH-DEPENDENT ALDEHYDE REDUCTASE-LIKE PROTEIN, CHLOROPLASTIC-RELATED"/>
    <property type="match status" value="1"/>
</dbReference>
<reference evidence="3 4" key="1">
    <citation type="journal article" date="2021" name="Plant Biotechnol. J.">
        <title>Multi-omics assisted identification of the key and species-specific regulatory components of drought-tolerant mechanisms in Gossypium stocksii.</title>
        <authorList>
            <person name="Yu D."/>
            <person name="Ke L."/>
            <person name="Zhang D."/>
            <person name="Wu Y."/>
            <person name="Sun Y."/>
            <person name="Mei J."/>
            <person name="Sun J."/>
            <person name="Sun Y."/>
        </authorList>
    </citation>
    <scope>NUCLEOTIDE SEQUENCE [LARGE SCALE GENOMIC DNA]</scope>
    <source>
        <strain evidence="4">cv. E1</strain>
        <tissue evidence="3">Leaf</tissue>
    </source>
</reference>
<keyword evidence="4" id="KW-1185">Reference proteome</keyword>